<protein>
    <submittedName>
        <fullName evidence="1">Uncharacterized protein</fullName>
    </submittedName>
</protein>
<evidence type="ECO:0000313" key="1">
    <source>
        <dbReference type="EMBL" id="ABM77756.1"/>
    </source>
</evidence>
<name>A2C8E6_PROM3</name>
<accession>A2C8E6</accession>
<dbReference type="HOGENOM" id="CLU_2719081_0_0_3"/>
<dbReference type="Proteomes" id="UP000002274">
    <property type="component" value="Chromosome"/>
</dbReference>
<proteinExistence type="predicted"/>
<organism evidence="1 2">
    <name type="scientific">Prochlorococcus marinus (strain MIT 9303)</name>
    <dbReference type="NCBI Taxonomy" id="59922"/>
    <lineage>
        <taxon>Bacteria</taxon>
        <taxon>Bacillati</taxon>
        <taxon>Cyanobacteriota</taxon>
        <taxon>Cyanophyceae</taxon>
        <taxon>Synechococcales</taxon>
        <taxon>Prochlorococcaceae</taxon>
        <taxon>Prochlorococcus</taxon>
    </lineage>
</organism>
<gene>
    <name evidence="1" type="ordered locus">P9303_10071</name>
</gene>
<dbReference type="KEGG" id="pmf:P9303_10071"/>
<sequence>MERRLMSCIRSDACINKNRIRAVLRGLLATGIASNFKSYQALAGAVSVWVLSLDWASLLPLNKLFFALTFAQ</sequence>
<evidence type="ECO:0000313" key="2">
    <source>
        <dbReference type="Proteomes" id="UP000002274"/>
    </source>
</evidence>
<dbReference type="EMBL" id="CP000554">
    <property type="protein sequence ID" value="ABM77756.1"/>
    <property type="molecule type" value="Genomic_DNA"/>
</dbReference>
<dbReference type="AlphaFoldDB" id="A2C8E6"/>
<reference evidence="1 2" key="1">
    <citation type="journal article" date="2007" name="PLoS Genet.">
        <title>Patterns and implications of gene gain and loss in the evolution of Prochlorococcus.</title>
        <authorList>
            <person name="Kettler G.C."/>
            <person name="Martiny A.C."/>
            <person name="Huang K."/>
            <person name="Zucker J."/>
            <person name="Coleman M.L."/>
            <person name="Rodrigue S."/>
            <person name="Chen F."/>
            <person name="Lapidus A."/>
            <person name="Ferriera S."/>
            <person name="Johnson J."/>
            <person name="Steglich C."/>
            <person name="Church G.M."/>
            <person name="Richardson P."/>
            <person name="Chisholm S.W."/>
        </authorList>
    </citation>
    <scope>NUCLEOTIDE SEQUENCE [LARGE SCALE GENOMIC DNA]</scope>
    <source>
        <strain evidence="1 2">MIT 9303</strain>
    </source>
</reference>